<feature type="compositionally biased region" description="Polar residues" evidence="2">
    <location>
        <begin position="728"/>
        <end position="757"/>
    </location>
</feature>
<feature type="domain" description="Fas-binding factor 1 C-terminal" evidence="3">
    <location>
        <begin position="867"/>
        <end position="1411"/>
    </location>
</feature>
<dbReference type="OrthoDB" id="8195456at2759"/>
<keyword evidence="5" id="KW-1185">Reference proteome</keyword>
<feature type="compositionally biased region" description="Basic and acidic residues" evidence="2">
    <location>
        <begin position="315"/>
        <end position="355"/>
    </location>
</feature>
<evidence type="ECO:0000313" key="4">
    <source>
        <dbReference type="EMBL" id="VDI17790.1"/>
    </source>
</evidence>
<feature type="region of interest" description="Disordered" evidence="2">
    <location>
        <begin position="107"/>
        <end position="816"/>
    </location>
</feature>
<comment type="caution">
    <text evidence="4">The sequence shown here is derived from an EMBL/GenBank/DDBJ whole genome shotgun (WGS) entry which is preliminary data.</text>
</comment>
<dbReference type="Pfam" id="PF21007">
    <property type="entry name" value="FBF1"/>
    <property type="match status" value="1"/>
</dbReference>
<feature type="compositionally biased region" description="Basic and acidic residues" evidence="2">
    <location>
        <begin position="210"/>
        <end position="223"/>
    </location>
</feature>
<dbReference type="EMBL" id="UYJE01003255">
    <property type="protein sequence ID" value="VDI17790.1"/>
    <property type="molecule type" value="Genomic_DNA"/>
</dbReference>
<dbReference type="GO" id="GO:0005814">
    <property type="term" value="C:centriole"/>
    <property type="evidence" value="ECO:0007669"/>
    <property type="project" value="TreeGrafter"/>
</dbReference>
<feature type="coiled-coil region" evidence="1">
    <location>
        <begin position="864"/>
        <end position="895"/>
    </location>
</feature>
<dbReference type="InterPro" id="IPR049390">
    <property type="entry name" value="FBF1_C"/>
</dbReference>
<gene>
    <name evidence="4" type="ORF">MGAL_10B006617</name>
</gene>
<dbReference type="GO" id="GO:0090162">
    <property type="term" value="P:establishment of epithelial cell polarity"/>
    <property type="evidence" value="ECO:0007669"/>
    <property type="project" value="InterPro"/>
</dbReference>
<dbReference type="GO" id="GO:0036064">
    <property type="term" value="C:ciliary basal body"/>
    <property type="evidence" value="ECO:0007669"/>
    <property type="project" value="TreeGrafter"/>
</dbReference>
<keyword evidence="1" id="KW-0175">Coiled coil</keyword>
<feature type="compositionally biased region" description="Acidic residues" evidence="2">
    <location>
        <begin position="283"/>
        <end position="302"/>
    </location>
</feature>
<feature type="compositionally biased region" description="Low complexity" evidence="2">
    <location>
        <begin position="119"/>
        <end position="142"/>
    </location>
</feature>
<dbReference type="GO" id="GO:0097539">
    <property type="term" value="C:ciliary transition fiber"/>
    <property type="evidence" value="ECO:0007669"/>
    <property type="project" value="InterPro"/>
</dbReference>
<proteinExistence type="predicted"/>
<feature type="coiled-coil region" evidence="1">
    <location>
        <begin position="1033"/>
        <end position="1153"/>
    </location>
</feature>
<feature type="region of interest" description="Disordered" evidence="2">
    <location>
        <begin position="1195"/>
        <end position="1222"/>
    </location>
</feature>
<evidence type="ECO:0000259" key="3">
    <source>
        <dbReference type="Pfam" id="PF21007"/>
    </source>
</evidence>
<feature type="coiled-coil region" evidence="1">
    <location>
        <begin position="947"/>
        <end position="989"/>
    </location>
</feature>
<organism evidence="4 5">
    <name type="scientific">Mytilus galloprovincialis</name>
    <name type="common">Mediterranean mussel</name>
    <dbReference type="NCBI Taxonomy" id="29158"/>
    <lineage>
        <taxon>Eukaryota</taxon>
        <taxon>Metazoa</taxon>
        <taxon>Spiralia</taxon>
        <taxon>Lophotrochozoa</taxon>
        <taxon>Mollusca</taxon>
        <taxon>Bivalvia</taxon>
        <taxon>Autobranchia</taxon>
        <taxon>Pteriomorphia</taxon>
        <taxon>Mytilida</taxon>
        <taxon>Mytiloidea</taxon>
        <taxon>Mytilidae</taxon>
        <taxon>Mytilinae</taxon>
        <taxon>Mytilus</taxon>
    </lineage>
</organism>
<feature type="compositionally biased region" description="Basic and acidic residues" evidence="2">
    <location>
        <begin position="533"/>
        <end position="552"/>
    </location>
</feature>
<feature type="coiled-coil region" evidence="1">
    <location>
        <begin position="1270"/>
        <end position="1314"/>
    </location>
</feature>
<sequence length="1417" mass="160169">MKFRLKRAWTPGGKKQQKGKKGSDGLDDLLGDLLHEDSSPKKKSPPSHAPAVRTRSQEGKKQGSKDEDFYSNIAASAEDGLSDVSEADVKEMAQSIKDLEDMDADLFGGKLKKKGSTKGGSSSKTNTPRRGGTPRSRSTTPRAVSPQQRVTSPQARVTSPTSKSPVGAGGPSSTWDQPISPRGGSRERPGSAGSKGGVTWSDQPTSPRGVSRDRPGSGGRKAEASVPVYKQQDVTIPKPSTAPGKMNDIYNGNGSESLRPGATPPTERPGTVPKAKPKFDFGEFNEDDPLAGLLSDDEDDDSWATKPAAKRSSLKKKEEPVVKKQEPEPVKVVEEPKKNLYDRPPTRSGSDKKVDEEPETAVSKQVAASKKKEDAGIFSDDDDFLGGLGIEDKGSAPSTASKPKPEIEDFDSDSEEKPAPRMFDKLLGKDSNVTKHLETKERKEFVLDKKYTQPDEEDEEDYAFGSYMPSAGSASGGSRPGSRRSVRFQDEDDIFGFDKPPSRGRSPATKKPEGMEWLDHMSPSPRSTPTKETVGKDETTPAKESQIKDAPSKEPTSALKSSTPPVAKTPSKTMNKPKVDPFEYLGLKDDEDDGFEWMKPKQPDVRPGTGEQRLAPVTPPQSKVPDHLKFEQKPVEVDQSPDDYLGLGGEVDLDSMLKKTPDSPLFGGSRVSESQKDLFSTPAKIDHTPTWESGSRRKNSRSGSADRGADLSFQRQSSISDDVKISEHPSTQLQQKDISQHDFLSNQSESTFQSSKPEPNFLSHRQEPDFLSSKPESETRTTDFFNFSMADKQRQKEARLQSSPEKGSYPSDQMSQQQMQAFLQLQQQQYQQMLQTQQPMSSVQSDTFARNSGMTLGMDPEARIRKLEIEIDCANSLLESTKRRHQDEIKDIESSYNTRLQMLEETHTSKEKRLREENEYMMSQHLTKIRGIEQDKSDIITQNFKKIEEIEREKMEDLSKVKEIHRNAIEQLRKDHEESIQRLKSAKNSQIEAVAISHDTTRSLAVAVEMIQTNARDVGELQKKLDQWHSMGMDEREIAIRSKDEQLKILQERLRKQQDDNDNERKRLEDLITRLETQIREQSRVHDEERWSLKQEHNRMQSLQTTLEEERRLWTEQQARERTNIEKIRESLLEEQKSVLTQLHRERQALAEERTQFMVTQKTRRDDLENYTVKLSQAKTEFDAIMKVISEEKNKSYSRKEELTKEEQRIEEEGSKLQSEKAKQKAKEDELIEHAQLIKEKSEQVDEYYLEANSKYEEGMMALEASQRIEAEENQRLDKIHKQMQSLQNKEKQISEERLRLSKEKKEVENLRSAALCPNCRSPSSGNKMVVMQTNGHMTNGTVSDQFPGVPATTYPVHYQNTSRPPSGHVSLNSVTESIKADRSIRMWKMEAFKDQKYLEEESLFLYTLKQMPYSNP</sequence>
<dbReference type="InterPro" id="IPR033561">
    <property type="entry name" value="FBF1"/>
</dbReference>
<evidence type="ECO:0000256" key="2">
    <source>
        <dbReference type="SAM" id="MobiDB-lite"/>
    </source>
</evidence>
<feature type="compositionally biased region" description="Basic and acidic residues" evidence="2">
    <location>
        <begin position="415"/>
        <end position="453"/>
    </location>
</feature>
<accession>A0A8B6DE39</accession>
<dbReference type="GO" id="GO:0060271">
    <property type="term" value="P:cilium assembly"/>
    <property type="evidence" value="ECO:0007669"/>
    <property type="project" value="InterPro"/>
</dbReference>
<feature type="compositionally biased region" description="Basic and acidic residues" evidence="2">
    <location>
        <begin position="624"/>
        <end position="636"/>
    </location>
</feature>
<dbReference type="PANTHER" id="PTHR33689">
    <property type="entry name" value="FAS-BINDING FACTOR 1"/>
    <property type="match status" value="1"/>
</dbReference>
<feature type="compositionally biased region" description="Polar residues" evidence="2">
    <location>
        <begin position="145"/>
        <end position="164"/>
    </location>
</feature>
<dbReference type="Proteomes" id="UP000596742">
    <property type="component" value="Unassembled WGS sequence"/>
</dbReference>
<feature type="compositionally biased region" description="Basic and acidic residues" evidence="2">
    <location>
        <begin position="510"/>
        <end position="519"/>
    </location>
</feature>
<protein>
    <submittedName>
        <fullName evidence="4">Fas-binding factor 1</fullName>
    </submittedName>
</protein>
<feature type="compositionally biased region" description="Basic and acidic residues" evidence="2">
    <location>
        <begin position="55"/>
        <end position="68"/>
    </location>
</feature>
<feature type="region of interest" description="Disordered" evidence="2">
    <location>
        <begin position="1"/>
        <end position="86"/>
    </location>
</feature>
<dbReference type="PANTHER" id="PTHR33689:SF1">
    <property type="entry name" value="FAS-BINDING FACTOR 1"/>
    <property type="match status" value="1"/>
</dbReference>
<name>A0A8B6DE39_MYTGA</name>
<evidence type="ECO:0000256" key="1">
    <source>
        <dbReference type="SAM" id="Coils"/>
    </source>
</evidence>
<evidence type="ECO:0000313" key="5">
    <source>
        <dbReference type="Proteomes" id="UP000596742"/>
    </source>
</evidence>
<reference evidence="4" key="1">
    <citation type="submission" date="2018-11" db="EMBL/GenBank/DDBJ databases">
        <authorList>
            <person name="Alioto T."/>
            <person name="Alioto T."/>
        </authorList>
    </citation>
    <scope>NUCLEOTIDE SEQUENCE</scope>
</reference>
<feature type="compositionally biased region" description="Polar residues" evidence="2">
    <location>
        <begin position="554"/>
        <end position="574"/>
    </location>
</feature>